<dbReference type="InterPro" id="IPR003369">
    <property type="entry name" value="TatA/B/E"/>
</dbReference>
<dbReference type="NCBIfam" id="TIGR01410">
    <property type="entry name" value="tatB"/>
    <property type="match status" value="1"/>
</dbReference>
<dbReference type="Pfam" id="PF02416">
    <property type="entry name" value="TatA_B_E"/>
    <property type="match status" value="1"/>
</dbReference>
<evidence type="ECO:0000256" key="6">
    <source>
        <dbReference type="ARBA" id="ARBA00022989"/>
    </source>
</evidence>
<dbReference type="GO" id="GO:0043953">
    <property type="term" value="P:protein transport by the Tat complex"/>
    <property type="evidence" value="ECO:0007669"/>
    <property type="project" value="UniProtKB-UniRule"/>
</dbReference>
<evidence type="ECO:0000313" key="12">
    <source>
        <dbReference type="EMBL" id="ABW68975.1"/>
    </source>
</evidence>
<reference evidence="12 13" key="1">
    <citation type="submission" date="2007-10" db="EMBL/GenBank/DDBJ databases">
        <title>Complete sequence of Desulfococcus oleovorans Hxd3.</title>
        <authorList>
            <consortium name="US DOE Joint Genome Institute"/>
            <person name="Copeland A."/>
            <person name="Lucas S."/>
            <person name="Lapidus A."/>
            <person name="Barry K."/>
            <person name="Glavina del Rio T."/>
            <person name="Dalin E."/>
            <person name="Tice H."/>
            <person name="Pitluck S."/>
            <person name="Kiss H."/>
            <person name="Brettin T."/>
            <person name="Bruce D."/>
            <person name="Detter J.C."/>
            <person name="Han C."/>
            <person name="Schmutz J."/>
            <person name="Larimer F."/>
            <person name="Land M."/>
            <person name="Hauser L."/>
            <person name="Kyrpides N."/>
            <person name="Kim E."/>
            <person name="Wawrik B."/>
            <person name="Richardson P."/>
        </authorList>
    </citation>
    <scope>NUCLEOTIDE SEQUENCE [LARGE SCALE GENOMIC DNA]</scope>
    <source>
        <strain evidence="13">DSM 6200 / JCM 39069 / Hxd3</strain>
    </source>
</reference>
<dbReference type="AlphaFoldDB" id="A9A056"/>
<sequence length="122" mass="12927">MFGIGMPEFLLILVVALIVIGPKKLPDLARSLGRAMGEFKKAAREFKDTMNVEEDVKELKDIKQSVADTWKEAVREADPVDAAPSPAGAPAGNAEPADAPAPPEETGPSATVNDTRKEGADE</sequence>
<organism evidence="12 13">
    <name type="scientific">Desulfosudis oleivorans (strain DSM 6200 / JCM 39069 / Hxd3)</name>
    <name type="common">Desulfococcus oleovorans</name>
    <dbReference type="NCBI Taxonomy" id="96561"/>
    <lineage>
        <taxon>Bacteria</taxon>
        <taxon>Pseudomonadati</taxon>
        <taxon>Thermodesulfobacteriota</taxon>
        <taxon>Desulfobacteria</taxon>
        <taxon>Desulfobacterales</taxon>
        <taxon>Desulfosudaceae</taxon>
        <taxon>Desulfosudis</taxon>
    </lineage>
</organism>
<evidence type="ECO:0000256" key="1">
    <source>
        <dbReference type="ARBA" id="ARBA00004167"/>
    </source>
</evidence>
<keyword evidence="7 10" id="KW-0811">Translocation</keyword>
<name>A9A056_DESOH</name>
<dbReference type="eggNOG" id="COG1826">
    <property type="taxonomic scope" value="Bacteria"/>
</dbReference>
<dbReference type="InterPro" id="IPR006312">
    <property type="entry name" value="TatA/E"/>
</dbReference>
<comment type="similarity">
    <text evidence="10">Belongs to the TatA/E family.</text>
</comment>
<comment type="function">
    <text evidence="9">Part of the twin-arginine translocation (Tat) system that transports large folded proteins containing a characteristic twin-arginine motif in their signal peptide across the thylakoid membrane. Involved in delta pH-dependent protein transport required for chloroplast development, especially thylakoid membrane formation. TATC and TATB mediate precursor recognition, whereas TATA facilitates translocation.</text>
</comment>
<accession>A9A056</accession>
<dbReference type="HOGENOM" id="CLU_086034_1_5_7"/>
<dbReference type="Gene3D" id="1.20.5.3310">
    <property type="match status" value="1"/>
</dbReference>
<dbReference type="PANTHER" id="PTHR33162:SF1">
    <property type="entry name" value="SEC-INDEPENDENT PROTEIN TRANSLOCASE PROTEIN TATA, CHLOROPLASTIC"/>
    <property type="match status" value="1"/>
</dbReference>
<dbReference type="RefSeq" id="WP_012176585.1">
    <property type="nucleotide sequence ID" value="NC_009943.1"/>
</dbReference>
<evidence type="ECO:0000313" key="13">
    <source>
        <dbReference type="Proteomes" id="UP000008561"/>
    </source>
</evidence>
<proteinExistence type="inferred from homology"/>
<evidence type="ECO:0000256" key="11">
    <source>
        <dbReference type="SAM" id="MobiDB-lite"/>
    </source>
</evidence>
<dbReference type="HAMAP" id="MF_00236">
    <property type="entry name" value="TatA_E"/>
    <property type="match status" value="1"/>
</dbReference>
<evidence type="ECO:0000256" key="7">
    <source>
        <dbReference type="ARBA" id="ARBA00023010"/>
    </source>
</evidence>
<keyword evidence="13" id="KW-1185">Reference proteome</keyword>
<dbReference type="GO" id="GO:0033281">
    <property type="term" value="C:TAT protein transport complex"/>
    <property type="evidence" value="ECO:0007669"/>
    <property type="project" value="UniProtKB-UniRule"/>
</dbReference>
<keyword evidence="8 10" id="KW-0472">Membrane</keyword>
<evidence type="ECO:0000256" key="5">
    <source>
        <dbReference type="ARBA" id="ARBA00022927"/>
    </source>
</evidence>
<dbReference type="InterPro" id="IPR018448">
    <property type="entry name" value="TatB"/>
</dbReference>
<dbReference type="EMBL" id="CP000859">
    <property type="protein sequence ID" value="ABW68975.1"/>
    <property type="molecule type" value="Genomic_DNA"/>
</dbReference>
<dbReference type="PANTHER" id="PTHR33162">
    <property type="entry name" value="SEC-INDEPENDENT PROTEIN TRANSLOCASE PROTEIN TATA, CHLOROPLASTIC"/>
    <property type="match status" value="1"/>
</dbReference>
<dbReference type="KEGG" id="dol:Dole_3172"/>
<evidence type="ECO:0000256" key="9">
    <source>
        <dbReference type="ARBA" id="ARBA00025340"/>
    </source>
</evidence>
<gene>
    <name evidence="10" type="primary">tatA</name>
    <name evidence="12" type="ordered locus">Dole_3172</name>
</gene>
<keyword evidence="2 10" id="KW-0813">Transport</keyword>
<evidence type="ECO:0000256" key="10">
    <source>
        <dbReference type="HAMAP-Rule" id="MF_00236"/>
    </source>
</evidence>
<keyword evidence="10" id="KW-0997">Cell inner membrane</keyword>
<evidence type="ECO:0000256" key="3">
    <source>
        <dbReference type="ARBA" id="ARBA00022475"/>
    </source>
</evidence>
<feature type="compositionally biased region" description="Low complexity" evidence="11">
    <location>
        <begin position="80"/>
        <end position="98"/>
    </location>
</feature>
<comment type="subunit">
    <text evidence="10">Forms a complex with TatC.</text>
</comment>
<dbReference type="Proteomes" id="UP000008561">
    <property type="component" value="Chromosome"/>
</dbReference>
<keyword evidence="4 10" id="KW-0812">Transmembrane</keyword>
<evidence type="ECO:0000256" key="2">
    <source>
        <dbReference type="ARBA" id="ARBA00022448"/>
    </source>
</evidence>
<evidence type="ECO:0000256" key="4">
    <source>
        <dbReference type="ARBA" id="ARBA00022692"/>
    </source>
</evidence>
<dbReference type="OrthoDB" id="9810561at2"/>
<dbReference type="NCBIfam" id="NF011430">
    <property type="entry name" value="PRK14861.1"/>
    <property type="match status" value="1"/>
</dbReference>
<dbReference type="PRINTS" id="PR01506">
    <property type="entry name" value="TATBPROTEIN"/>
</dbReference>
<keyword evidence="3 10" id="KW-1003">Cell membrane</keyword>
<dbReference type="GO" id="GO:0008320">
    <property type="term" value="F:protein transmembrane transporter activity"/>
    <property type="evidence" value="ECO:0007669"/>
    <property type="project" value="UniProtKB-UniRule"/>
</dbReference>
<evidence type="ECO:0000256" key="8">
    <source>
        <dbReference type="ARBA" id="ARBA00023136"/>
    </source>
</evidence>
<dbReference type="STRING" id="96561.Dole_3172"/>
<dbReference type="GO" id="GO:0006886">
    <property type="term" value="P:intracellular protein transport"/>
    <property type="evidence" value="ECO:0007669"/>
    <property type="project" value="UniProtKB-ARBA"/>
</dbReference>
<keyword evidence="6 10" id="KW-1133">Transmembrane helix</keyword>
<comment type="function">
    <text evidence="10">Part of the twin-arginine translocation (Tat) system that transports large folded proteins containing a characteristic twin-arginine motif in their signal peptide across membranes. TatA could form the protein-conducting channel of the Tat system.</text>
</comment>
<keyword evidence="5 10" id="KW-0653">Protein transport</keyword>
<feature type="region of interest" description="Disordered" evidence="11">
    <location>
        <begin position="74"/>
        <end position="122"/>
    </location>
</feature>
<protein>
    <recommendedName>
        <fullName evidence="10">Sec-independent protein translocase protein TatA</fullName>
    </recommendedName>
</protein>
<comment type="subcellular location">
    <subcellularLocation>
        <location evidence="10">Cell inner membrane</location>
        <topology evidence="10">Single-pass membrane protein</topology>
    </subcellularLocation>
    <subcellularLocation>
        <location evidence="1">Membrane</location>
        <topology evidence="1">Single-pass membrane protein</topology>
    </subcellularLocation>
</comment>
<dbReference type="NCBIfam" id="TIGR01411">
    <property type="entry name" value="tatAE"/>
    <property type="match status" value="1"/>
</dbReference>